<organism evidence="2 3">
    <name type="scientific">Petrocella atlantisensis</name>
    <dbReference type="NCBI Taxonomy" id="2173034"/>
    <lineage>
        <taxon>Bacteria</taxon>
        <taxon>Bacillati</taxon>
        <taxon>Bacillota</taxon>
        <taxon>Clostridia</taxon>
        <taxon>Lachnospirales</taxon>
        <taxon>Vallitaleaceae</taxon>
        <taxon>Petrocella</taxon>
    </lineage>
</organism>
<proteinExistence type="predicted"/>
<evidence type="ECO:0000313" key="2">
    <source>
        <dbReference type="EMBL" id="VDN47443.1"/>
    </source>
</evidence>
<keyword evidence="1" id="KW-0812">Transmembrane</keyword>
<dbReference type="EMBL" id="LR130778">
    <property type="protein sequence ID" value="VDN47443.1"/>
    <property type="molecule type" value="Genomic_DNA"/>
</dbReference>
<dbReference type="AlphaFoldDB" id="A0A3P7PB94"/>
<reference evidence="2 3" key="1">
    <citation type="submission" date="2018-09" db="EMBL/GenBank/DDBJ databases">
        <authorList>
            <person name="Postec A."/>
        </authorList>
    </citation>
    <scope>NUCLEOTIDE SEQUENCE [LARGE SCALE GENOMIC DNA]</scope>
    <source>
        <strain evidence="2">70B-A</strain>
    </source>
</reference>
<gene>
    <name evidence="2" type="ORF">PATL70BA_1558</name>
</gene>
<evidence type="ECO:0008006" key="4">
    <source>
        <dbReference type="Google" id="ProtNLM"/>
    </source>
</evidence>
<evidence type="ECO:0000256" key="1">
    <source>
        <dbReference type="SAM" id="Phobius"/>
    </source>
</evidence>
<dbReference type="Proteomes" id="UP000279029">
    <property type="component" value="Chromosome"/>
</dbReference>
<sequence>MGPFFWWGGMWVFPLIGFSMMLFMMYIFFGPKGLVRRYFLNDTHDIKAEALHSIDQPEDILNRRYASGEITREVFLQMRKDLYNQ</sequence>
<keyword evidence="3" id="KW-1185">Reference proteome</keyword>
<keyword evidence="1" id="KW-1133">Transmembrane helix</keyword>
<feature type="transmembrane region" description="Helical" evidence="1">
    <location>
        <begin position="6"/>
        <end position="29"/>
    </location>
</feature>
<dbReference type="KEGG" id="cbar:PATL70BA_1558"/>
<evidence type="ECO:0000313" key="3">
    <source>
        <dbReference type="Proteomes" id="UP000279029"/>
    </source>
</evidence>
<protein>
    <recommendedName>
        <fullName evidence="4">SHOCT domain-containing protein</fullName>
    </recommendedName>
</protein>
<keyword evidence="1" id="KW-0472">Membrane</keyword>
<dbReference type="OrthoDB" id="5461404at2"/>
<name>A0A3P7PB94_9FIRM</name>
<dbReference type="RefSeq" id="WP_125136755.1">
    <property type="nucleotide sequence ID" value="NZ_LR130778.1"/>
</dbReference>
<accession>A0A3P7PB94</accession>